<proteinExistence type="predicted"/>
<sequence>MELGLLTKAQLRGPAFRRLHPDVYIGAEAEIDVETRVQALSVWSHDRGIIAGPLAALAYGADCQWEDPEIVLDQHCRRSPAGVLTRVDRLPEDEVDSRFGALLTSPARTAFDLARRSPLVEAVAAVDALAFREKFGADALRRVADRHPGARGLVQVRQVIDLMEPLAESLPETRLRLGLLERGVPPATAQLKVRLRTGKGTRLDLAWPEHMVALEYDGPEHRSISGQNRDAFDRARLGDLGWDIGVVTSAMVMDPRAFDELAARVLRKVT</sequence>
<gene>
    <name evidence="1" type="ORF">QRT03_28090</name>
</gene>
<keyword evidence="2" id="KW-1185">Reference proteome</keyword>
<comment type="caution">
    <text evidence="1">The sequence shown here is derived from an EMBL/GenBank/DDBJ whole genome shotgun (WGS) entry which is preliminary data.</text>
</comment>
<evidence type="ECO:0000313" key="1">
    <source>
        <dbReference type="EMBL" id="MDL5159860.1"/>
    </source>
</evidence>
<dbReference type="RefSeq" id="WP_286056463.1">
    <property type="nucleotide sequence ID" value="NZ_JASVWF010000008.1"/>
</dbReference>
<organism evidence="1 2">
    <name type="scientific">Actinomycetospora termitidis</name>
    <dbReference type="NCBI Taxonomy" id="3053470"/>
    <lineage>
        <taxon>Bacteria</taxon>
        <taxon>Bacillati</taxon>
        <taxon>Actinomycetota</taxon>
        <taxon>Actinomycetes</taxon>
        <taxon>Pseudonocardiales</taxon>
        <taxon>Pseudonocardiaceae</taxon>
        <taxon>Actinomycetospora</taxon>
    </lineage>
</organism>
<protein>
    <recommendedName>
        <fullName evidence="3">DUF559 domain-containing protein</fullName>
    </recommendedName>
</protein>
<evidence type="ECO:0008006" key="3">
    <source>
        <dbReference type="Google" id="ProtNLM"/>
    </source>
</evidence>
<name>A0ABT7MGT1_9PSEU</name>
<dbReference type="Proteomes" id="UP001231924">
    <property type="component" value="Unassembled WGS sequence"/>
</dbReference>
<dbReference type="EMBL" id="JASVWF010000008">
    <property type="protein sequence ID" value="MDL5159860.1"/>
    <property type="molecule type" value="Genomic_DNA"/>
</dbReference>
<accession>A0ABT7MGT1</accession>
<dbReference type="InterPro" id="IPR011335">
    <property type="entry name" value="Restrct_endonuc-II-like"/>
</dbReference>
<evidence type="ECO:0000313" key="2">
    <source>
        <dbReference type="Proteomes" id="UP001231924"/>
    </source>
</evidence>
<dbReference type="SUPFAM" id="SSF52980">
    <property type="entry name" value="Restriction endonuclease-like"/>
    <property type="match status" value="1"/>
</dbReference>
<reference evidence="1 2" key="1">
    <citation type="submission" date="2023-06" db="EMBL/GenBank/DDBJ databases">
        <title>Actinomycetospora Odt1-22.</title>
        <authorList>
            <person name="Supong K."/>
        </authorList>
    </citation>
    <scope>NUCLEOTIDE SEQUENCE [LARGE SCALE GENOMIC DNA]</scope>
    <source>
        <strain evidence="1 2">Odt1-22</strain>
    </source>
</reference>